<comment type="subunit">
    <text evidence="2">Homodimer.</text>
</comment>
<comment type="subcellular location">
    <subcellularLocation>
        <location evidence="2">Cytoplasm</location>
        <location evidence="2">Nucleoid</location>
    </subcellularLocation>
</comment>
<feature type="coiled-coil region" evidence="3">
    <location>
        <begin position="4"/>
        <end position="31"/>
    </location>
</feature>
<dbReference type="PIRSF" id="PIRSF004555">
    <property type="entry name" value="UCP004555"/>
    <property type="match status" value="1"/>
</dbReference>
<dbReference type="PANTHER" id="PTHR33449:SF1">
    <property type="entry name" value="NUCLEOID-ASSOCIATED PROTEIN YBAB"/>
    <property type="match status" value="1"/>
</dbReference>
<dbReference type="NCBIfam" id="TIGR00103">
    <property type="entry name" value="DNA_YbaB_EbfC"/>
    <property type="match status" value="1"/>
</dbReference>
<dbReference type="Pfam" id="PF02575">
    <property type="entry name" value="YbaB_DNA_bd"/>
    <property type="match status" value="1"/>
</dbReference>
<comment type="similarity">
    <text evidence="2">Belongs to the YbaB/EbfC family.</text>
</comment>
<dbReference type="Gene3D" id="3.30.1310.10">
    <property type="entry name" value="Nucleoid-associated protein YbaB-like domain"/>
    <property type="match status" value="1"/>
</dbReference>
<keyword evidence="5" id="KW-1185">Reference proteome</keyword>
<evidence type="ECO:0000313" key="4">
    <source>
        <dbReference type="EMBL" id="GHC03206.1"/>
    </source>
</evidence>
<dbReference type="GO" id="GO:0043590">
    <property type="term" value="C:bacterial nucleoid"/>
    <property type="evidence" value="ECO:0007669"/>
    <property type="project" value="UniProtKB-UniRule"/>
</dbReference>
<sequence>MAGVGKLLKQAQKMQRRIETLQEELAATELDISSGGGAIQIKINGQGEFLSLKLDPEFLKEDAEFVQDTLLEAVKEAAVKAKAFNEEKMGDATSGFQFPGMM</sequence>
<dbReference type="RefSeq" id="WP_189514610.1">
    <property type="nucleotide sequence ID" value="NZ_BMXG01000011.1"/>
</dbReference>
<proteinExistence type="inferred from homology"/>
<evidence type="ECO:0000256" key="2">
    <source>
        <dbReference type="HAMAP-Rule" id="MF_00274"/>
    </source>
</evidence>
<reference evidence="4" key="1">
    <citation type="journal article" date="2014" name="Int. J. Syst. Evol. Microbiol.">
        <title>Complete genome sequence of Corynebacterium casei LMG S-19264T (=DSM 44701T), isolated from a smear-ripened cheese.</title>
        <authorList>
            <consortium name="US DOE Joint Genome Institute (JGI-PGF)"/>
            <person name="Walter F."/>
            <person name="Albersmeier A."/>
            <person name="Kalinowski J."/>
            <person name="Ruckert C."/>
        </authorList>
    </citation>
    <scope>NUCLEOTIDE SEQUENCE</scope>
    <source>
        <strain evidence="4">KCTC 12870</strain>
    </source>
</reference>
<dbReference type="AlphaFoldDB" id="A0A8J3DHL1"/>
<keyword evidence="1 2" id="KW-0238">DNA-binding</keyword>
<dbReference type="SUPFAM" id="SSF82607">
    <property type="entry name" value="YbaB-like"/>
    <property type="match status" value="1"/>
</dbReference>
<evidence type="ECO:0000313" key="5">
    <source>
        <dbReference type="Proteomes" id="UP000642829"/>
    </source>
</evidence>
<comment type="function">
    <text evidence="2">Binds to DNA and alters its conformation. May be involved in regulation of gene expression, nucleoid organization and DNA protection.</text>
</comment>
<dbReference type="EMBL" id="BMXG01000011">
    <property type="protein sequence ID" value="GHC03206.1"/>
    <property type="molecule type" value="Genomic_DNA"/>
</dbReference>
<dbReference type="InterPro" id="IPR036894">
    <property type="entry name" value="YbaB-like_sf"/>
</dbReference>
<keyword evidence="2" id="KW-0963">Cytoplasm</keyword>
<evidence type="ECO:0000256" key="3">
    <source>
        <dbReference type="SAM" id="Coils"/>
    </source>
</evidence>
<name>A0A8J3DHL1_9BACT</name>
<organism evidence="4 5">
    <name type="scientific">Cerasicoccus arenae</name>
    <dbReference type="NCBI Taxonomy" id="424488"/>
    <lineage>
        <taxon>Bacteria</taxon>
        <taxon>Pseudomonadati</taxon>
        <taxon>Verrucomicrobiota</taxon>
        <taxon>Opitutia</taxon>
        <taxon>Puniceicoccales</taxon>
        <taxon>Cerasicoccaceae</taxon>
        <taxon>Cerasicoccus</taxon>
    </lineage>
</organism>
<dbReference type="PANTHER" id="PTHR33449">
    <property type="entry name" value="NUCLEOID-ASSOCIATED PROTEIN YBAB"/>
    <property type="match status" value="1"/>
</dbReference>
<dbReference type="InterPro" id="IPR004401">
    <property type="entry name" value="YbaB/EbfC"/>
</dbReference>
<evidence type="ECO:0000256" key="1">
    <source>
        <dbReference type="ARBA" id="ARBA00023125"/>
    </source>
</evidence>
<gene>
    <name evidence="4" type="ORF">GCM10007047_19710</name>
</gene>
<comment type="caution">
    <text evidence="4">The sequence shown here is derived from an EMBL/GenBank/DDBJ whole genome shotgun (WGS) entry which is preliminary data.</text>
</comment>
<reference evidence="4" key="2">
    <citation type="submission" date="2020-09" db="EMBL/GenBank/DDBJ databases">
        <authorList>
            <person name="Sun Q."/>
            <person name="Kim S."/>
        </authorList>
    </citation>
    <scope>NUCLEOTIDE SEQUENCE</scope>
    <source>
        <strain evidence="4">KCTC 12870</strain>
    </source>
</reference>
<dbReference type="Proteomes" id="UP000642829">
    <property type="component" value="Unassembled WGS sequence"/>
</dbReference>
<accession>A0A8J3DHL1</accession>
<protein>
    <recommendedName>
        <fullName evidence="2">Nucleoid-associated protein GCM10007047_19710</fullName>
    </recommendedName>
</protein>
<dbReference type="HAMAP" id="MF_00274">
    <property type="entry name" value="DNA_YbaB_EbfC"/>
    <property type="match status" value="1"/>
</dbReference>
<keyword evidence="3" id="KW-0175">Coiled coil</keyword>
<dbReference type="GO" id="GO:0005829">
    <property type="term" value="C:cytosol"/>
    <property type="evidence" value="ECO:0007669"/>
    <property type="project" value="TreeGrafter"/>
</dbReference>
<dbReference type="GO" id="GO:0003677">
    <property type="term" value="F:DNA binding"/>
    <property type="evidence" value="ECO:0007669"/>
    <property type="project" value="UniProtKB-UniRule"/>
</dbReference>